<sequence>MPYYLGKDYYHQAICEKNSFMCKAVLTVPNCFEKHDIDCCWNWDEIYPENISEKLHEFTLTEFPVRLSNFIDCPGNLSIETFHETTASSVCVDKDGTEVIPSSNPDSECYESELFSPQEHTLIAPFKEEFSRMEESGNGLLEEPVFTQEVGSVALLMPSPNILASRFHTLAAQDPLKKEDGTFWTEKDFFQLVYSHDLTEPLDLPMNVGLVEEARHHEVKSGKIKEPFMSPVVAKYIPDCLKADSYEVTQNLLLVPFNIEESGNILLEKAFEHCMDDNSVRCVAYLDSCDVIPKETDHSLFFLNVNSSDSTNSPACENDRIKKVEQTPLLELKETDIAHSVDMKMHQSMICEVVENLQLEKDEDVNSAFPFMTSKEQNEIEFNLWLKGKYNDEMQIPEPNLSPLNLPNSVVKEATDLFSLEPDEIQLTSPKICPELSHVLVPLIQMDCSESDMAIIKTKSVEEFHKNSILEMEFSNWKRGKWECSSHLDSFEKEPEKQEKPKTSTIIEEMVENNPLETFLNLRLDKKLKGPVISETQTMSKAQIDGNKSNKDKQHWQQSFEIRIQPVPFRGPMDDILQCLIDSAAPYIEDMKRAQRIPVKGTFMSMSVDSTRFLFKESEKKVLDHEASDHSSLQNALCLHTLRTAAYLVINTSLEDCCAYLVSQKERWKKYFKDKLEAVIKRVYHMQGEVLKNNILHPKQDYLWLEVNRFCSRCSGSKLLVVVPRGLPHLLQSIKSMLCSIPQLSVAVLPDFRTVPMENKEGNMACITQYVESMPSSCLSQFSKVILYDDEAGNFFKTACKNHDCSYVGLVTELVNMPVHDAAPDVKSAATPFTLICSNEVSHNKQLLCMLEARYNIFVVERDFSKLHEKDLRYSFADIIFSQTHCAVLLSLAEMHQEWNMEKMVKRYLALGLQYSYIFIIAHAIGWTTGYPFGKETVTNIYKLRASLSNLTRSSDYFDAQYKILIRLAETDVASSIRNLANMYIASHKDFDSERSWLSADISQQEEALLRLPCLNPFSAQVFLQKWKCKDVLEMSLEDMMKAKLDLPETTLKFVNHVTSKWHQSLRNGSCICQTSLAPTLTTHMPFTSSDHSASSHLGKQSAKKELASVMKKDLPKKKPLEKIKPLQDLVGIDMPLMPSSCHIHQISYGKMTPTTEIQPYLSDGLKLQRSDDPVKSIDSFPYCGVVIQRRAELHSSCIHNHPSQNLPRQHINKQSTPGDTDFEMDDISVDDRILNLFHEQASRVERNEADNSARAYGFSISKTCSTDCPQNCQSELDDSKALSWIYPGKTFDTTLKDHLYLESNTNAVCNQSAYQHTILAQARLPYHSIIDSLKKDSPNTPYRKSSFDKLEFCDQLRSEVQCLDNSYEELTSSIHNAQGHDLSLQYAEVDGVSLLNEPEEQKTFFGSLCYGENSQDSQACPHAVDYDSHSPFQGPFDSSNFKQELSNNKDTTWMETVPHNPKKSSVKEKSPSNVVCEKDVRSTYGIFSSTARRHDHAIFSSLKQENSFQQEDCVTETIVAPLSLFEQLRQENGGILEINDSSLPFSVSKALKKHITQSEEQNLYKVPRMFQVAHSGGAIRSNRISKKFNVGSIQAENALGITPEFPFYKDENEEQWTDLFNQKTQSDAYSDMNIPKKNFENMEDNSRRLEFHCFSTPSDISKTQESYSNFHSTDQAWNDPKSIQPHSKGYLAERFSFPAYKTAHMKLFDQNEDSLHAKLVSSPKELQTFQFEDFSSKGRKFYDCNEGPVIPIHMSVEHLHKARNSVRDLNENTECTDNMMRQDRSPASLKSFEDIASPLKRTYGQNYMTPDLLLTRQNGNEVCNDVPTASKVARPCFSKWKKYESDMDEKISTGSRLYHRDTSGHVGISAFQEADLFPTGYHIDPPSRTSFRYDYRSNKGSTDMSPPVDLPMSPVDFQPRELDGSTLTRMSEEDSKLRKWQLYLQRHTFTSQSVQNYSSG</sequence>
<dbReference type="PANTHER" id="PTHR35668:SF1">
    <property type="entry name" value="PROTEIN SHORTAGE IN CHIASMATA 1 ORTHOLOG"/>
    <property type="match status" value="1"/>
</dbReference>
<dbReference type="GO" id="GO:0016887">
    <property type="term" value="F:ATP hydrolysis activity"/>
    <property type="evidence" value="ECO:0007669"/>
    <property type="project" value="InterPro"/>
</dbReference>
<keyword evidence="3" id="KW-1185">Reference proteome</keyword>
<evidence type="ECO:0000256" key="1">
    <source>
        <dbReference type="SAM" id="MobiDB-lite"/>
    </source>
</evidence>
<feature type="region of interest" description="Disordered" evidence="1">
    <location>
        <begin position="1089"/>
        <end position="1108"/>
    </location>
</feature>
<dbReference type="EMBL" id="JAWDGP010007000">
    <property type="protein sequence ID" value="KAK3731478.1"/>
    <property type="molecule type" value="Genomic_DNA"/>
</dbReference>
<name>A0AAE1CRY3_9GAST</name>
<comment type="caution">
    <text evidence="2">The sequence shown here is derived from an EMBL/GenBank/DDBJ whole genome shotgun (WGS) entry which is preliminary data.</text>
</comment>
<gene>
    <name evidence="2" type="ORF">RRG08_017932</name>
</gene>
<protein>
    <recommendedName>
        <fullName evidence="4">Protein shortage in chiasmata 1 ortholog</fullName>
    </recommendedName>
</protein>
<evidence type="ECO:0000313" key="2">
    <source>
        <dbReference type="EMBL" id="KAK3731478.1"/>
    </source>
</evidence>
<feature type="compositionally biased region" description="Polar residues" evidence="1">
    <location>
        <begin position="1438"/>
        <end position="1455"/>
    </location>
</feature>
<feature type="compositionally biased region" description="Polar residues" evidence="1">
    <location>
        <begin position="1089"/>
        <end position="1099"/>
    </location>
</feature>
<evidence type="ECO:0000313" key="3">
    <source>
        <dbReference type="Proteomes" id="UP001283361"/>
    </source>
</evidence>
<proteinExistence type="predicted"/>
<evidence type="ECO:0008006" key="4">
    <source>
        <dbReference type="Google" id="ProtNLM"/>
    </source>
</evidence>
<dbReference type="GO" id="GO:0000794">
    <property type="term" value="C:condensed nuclear chromosome"/>
    <property type="evidence" value="ECO:0007669"/>
    <property type="project" value="InterPro"/>
</dbReference>
<organism evidence="2 3">
    <name type="scientific">Elysia crispata</name>
    <name type="common">lettuce slug</name>
    <dbReference type="NCBI Taxonomy" id="231223"/>
    <lineage>
        <taxon>Eukaryota</taxon>
        <taxon>Metazoa</taxon>
        <taxon>Spiralia</taxon>
        <taxon>Lophotrochozoa</taxon>
        <taxon>Mollusca</taxon>
        <taxon>Gastropoda</taxon>
        <taxon>Heterobranchia</taxon>
        <taxon>Euthyneura</taxon>
        <taxon>Panpulmonata</taxon>
        <taxon>Sacoglossa</taxon>
        <taxon>Placobranchoidea</taxon>
        <taxon>Plakobranchidae</taxon>
        <taxon>Elysia</taxon>
    </lineage>
</organism>
<dbReference type="InterPro" id="IPR039991">
    <property type="entry name" value="SHOC1"/>
</dbReference>
<reference evidence="2" key="1">
    <citation type="journal article" date="2023" name="G3 (Bethesda)">
        <title>A reference genome for the long-term kleptoplast-retaining sea slug Elysia crispata morphotype clarki.</title>
        <authorList>
            <person name="Eastman K.E."/>
            <person name="Pendleton A.L."/>
            <person name="Shaikh M.A."/>
            <person name="Suttiyut T."/>
            <person name="Ogas R."/>
            <person name="Tomko P."/>
            <person name="Gavelis G."/>
            <person name="Widhalm J.R."/>
            <person name="Wisecaver J.H."/>
        </authorList>
    </citation>
    <scope>NUCLEOTIDE SEQUENCE</scope>
    <source>
        <strain evidence="2">ECLA1</strain>
    </source>
</reference>
<dbReference type="GO" id="GO:0000712">
    <property type="term" value="P:resolution of meiotic recombination intermediates"/>
    <property type="evidence" value="ECO:0007669"/>
    <property type="project" value="InterPro"/>
</dbReference>
<dbReference type="GO" id="GO:0003697">
    <property type="term" value="F:single-stranded DNA binding"/>
    <property type="evidence" value="ECO:0007669"/>
    <property type="project" value="TreeGrafter"/>
</dbReference>
<dbReference type="Proteomes" id="UP001283361">
    <property type="component" value="Unassembled WGS sequence"/>
</dbReference>
<accession>A0AAE1CRY3</accession>
<feature type="region of interest" description="Disordered" evidence="1">
    <location>
        <begin position="1438"/>
        <end position="1472"/>
    </location>
</feature>
<dbReference type="PANTHER" id="PTHR35668">
    <property type="entry name" value="PROTEIN SHORTAGE IN CHIASMATA 1 ORTHOLOG"/>
    <property type="match status" value="1"/>
</dbReference>
<dbReference type="Pfam" id="PF17825">
    <property type="entry name" value="DUF5587"/>
    <property type="match status" value="1"/>
</dbReference>